<reference evidence="5" key="1">
    <citation type="submission" date="2012-12" db="EMBL/GenBank/DDBJ databases">
        <authorList>
            <person name="Hellsten U."/>
            <person name="Grimwood J."/>
            <person name="Chapman J.A."/>
            <person name="Shapiro H."/>
            <person name="Aerts A."/>
            <person name="Otillar R.P."/>
            <person name="Terry A.Y."/>
            <person name="Boore J.L."/>
            <person name="Simakov O."/>
            <person name="Marletaz F."/>
            <person name="Cho S.-J."/>
            <person name="Edsinger-Gonzales E."/>
            <person name="Havlak P."/>
            <person name="Kuo D.-H."/>
            <person name="Larsson T."/>
            <person name="Lv J."/>
            <person name="Arendt D."/>
            <person name="Savage R."/>
            <person name="Osoegawa K."/>
            <person name="de Jong P."/>
            <person name="Lindberg D.R."/>
            <person name="Seaver E.C."/>
            <person name="Weisblat D.A."/>
            <person name="Putnam N.H."/>
            <person name="Grigoriev I.V."/>
            <person name="Rokhsar D.S."/>
        </authorList>
    </citation>
    <scope>NUCLEOTIDE SEQUENCE</scope>
</reference>
<dbReference type="PANTHER" id="PTHR24179">
    <property type="entry name" value="PROTEIN PHOSPHATASE 1 REGULATORY SUBUNIT 12"/>
    <property type="match status" value="1"/>
</dbReference>
<keyword evidence="1" id="KW-0677">Repeat</keyword>
<dbReference type="SUPFAM" id="SSF48403">
    <property type="entry name" value="Ankyrin repeat"/>
    <property type="match status" value="1"/>
</dbReference>
<sequence>MATRVCFIHLKTVESLLKSGVDPNQGNDDGVTPLHQCCIDNLKLAAELLLKYKAKVNIRDKELWTPLHVAATCGHVEIIKILIEKGADLLAVNVDGNMPYDICEQEESLTILETSMFQRGVTQDQIDSTRSTRENEMIKEIEAAVAANNNKLPKYLGPNGETLLHVSVSFGYLRLTEMLLRYRIKVNAADSDKWQAIHCATFWGQVYYLFVGDVFFEII</sequence>
<dbReference type="Pfam" id="PF12796">
    <property type="entry name" value="Ank_2"/>
    <property type="match status" value="1"/>
</dbReference>
<reference evidence="4" key="3">
    <citation type="submission" date="2015-06" db="UniProtKB">
        <authorList>
            <consortium name="EnsemblMetazoa"/>
        </authorList>
    </citation>
    <scope>IDENTIFICATION</scope>
</reference>
<evidence type="ECO:0000313" key="3">
    <source>
        <dbReference type="EMBL" id="ESO03111.1"/>
    </source>
</evidence>
<dbReference type="RefSeq" id="XP_009018804.1">
    <property type="nucleotide sequence ID" value="XM_009020556.1"/>
</dbReference>
<proteinExistence type="predicted"/>
<dbReference type="InterPro" id="IPR036770">
    <property type="entry name" value="Ankyrin_rpt-contain_sf"/>
</dbReference>
<dbReference type="STRING" id="6412.T1G442"/>
<dbReference type="InParanoid" id="T1G442"/>
<evidence type="ECO:0000256" key="2">
    <source>
        <dbReference type="PROSITE-ProRule" id="PRU00023"/>
    </source>
</evidence>
<feature type="repeat" description="ANK" evidence="2">
    <location>
        <begin position="62"/>
        <end position="94"/>
    </location>
</feature>
<feature type="repeat" description="ANK" evidence="2">
    <location>
        <begin position="29"/>
        <end position="61"/>
    </location>
</feature>
<dbReference type="PROSITE" id="PS50088">
    <property type="entry name" value="ANK_REPEAT"/>
    <property type="match status" value="3"/>
</dbReference>
<dbReference type="EMBL" id="KB096676">
    <property type="protein sequence ID" value="ESO03111.1"/>
    <property type="molecule type" value="Genomic_DNA"/>
</dbReference>
<reference evidence="3 5" key="2">
    <citation type="journal article" date="2013" name="Nature">
        <title>Insights into bilaterian evolution from three spiralian genomes.</title>
        <authorList>
            <person name="Simakov O."/>
            <person name="Marletaz F."/>
            <person name="Cho S.J."/>
            <person name="Edsinger-Gonzales E."/>
            <person name="Havlak P."/>
            <person name="Hellsten U."/>
            <person name="Kuo D.H."/>
            <person name="Larsson T."/>
            <person name="Lv J."/>
            <person name="Arendt D."/>
            <person name="Savage R."/>
            <person name="Osoegawa K."/>
            <person name="de Jong P."/>
            <person name="Grimwood J."/>
            <person name="Chapman J.A."/>
            <person name="Shapiro H."/>
            <person name="Aerts A."/>
            <person name="Otillar R.P."/>
            <person name="Terry A.Y."/>
            <person name="Boore J.L."/>
            <person name="Grigoriev I.V."/>
            <person name="Lindberg D.R."/>
            <person name="Seaver E.C."/>
            <person name="Weisblat D.A."/>
            <person name="Putnam N.H."/>
            <person name="Rokhsar D.S."/>
        </authorList>
    </citation>
    <scope>NUCLEOTIDE SEQUENCE</scope>
</reference>
<dbReference type="PANTHER" id="PTHR24179:SF29">
    <property type="entry name" value="LD46604P"/>
    <property type="match status" value="1"/>
</dbReference>
<dbReference type="GeneID" id="20215840"/>
<dbReference type="KEGG" id="hro:HELRODRAFT_80714"/>
<keyword evidence="5" id="KW-1185">Reference proteome</keyword>
<dbReference type="AlphaFoldDB" id="T1G442"/>
<dbReference type="EMBL" id="AMQM01004778">
    <property type="status" value="NOT_ANNOTATED_CDS"/>
    <property type="molecule type" value="Genomic_DNA"/>
</dbReference>
<organism evidence="4 5">
    <name type="scientific">Helobdella robusta</name>
    <name type="common">Californian leech</name>
    <dbReference type="NCBI Taxonomy" id="6412"/>
    <lineage>
        <taxon>Eukaryota</taxon>
        <taxon>Metazoa</taxon>
        <taxon>Spiralia</taxon>
        <taxon>Lophotrochozoa</taxon>
        <taxon>Annelida</taxon>
        <taxon>Clitellata</taxon>
        <taxon>Hirudinea</taxon>
        <taxon>Rhynchobdellida</taxon>
        <taxon>Glossiphoniidae</taxon>
        <taxon>Helobdella</taxon>
    </lineage>
</organism>
<dbReference type="GO" id="GO:0004857">
    <property type="term" value="F:enzyme inhibitor activity"/>
    <property type="evidence" value="ECO:0000318"/>
    <property type="project" value="GO_Central"/>
</dbReference>
<feature type="repeat" description="ANK" evidence="2">
    <location>
        <begin position="159"/>
        <end position="191"/>
    </location>
</feature>
<evidence type="ECO:0000313" key="4">
    <source>
        <dbReference type="EnsemblMetazoa" id="HelroP80714"/>
    </source>
</evidence>
<dbReference type="CTD" id="20215840"/>
<accession>T1G442</accession>
<keyword evidence="2" id="KW-0040">ANK repeat</keyword>
<evidence type="ECO:0000256" key="1">
    <source>
        <dbReference type="ARBA" id="ARBA00022737"/>
    </source>
</evidence>
<dbReference type="PROSITE" id="PS50297">
    <property type="entry name" value="ANK_REP_REGION"/>
    <property type="match status" value="2"/>
</dbReference>
<dbReference type="SMART" id="SM00248">
    <property type="entry name" value="ANK"/>
    <property type="match status" value="3"/>
</dbReference>
<dbReference type="EnsemblMetazoa" id="HelroT80714">
    <property type="protein sequence ID" value="HelroP80714"/>
    <property type="gene ID" value="HelroG80714"/>
</dbReference>
<gene>
    <name evidence="4" type="primary">20215840</name>
    <name evidence="3" type="ORF">HELRODRAFT_80714</name>
</gene>
<dbReference type="GO" id="GO:0005737">
    <property type="term" value="C:cytoplasm"/>
    <property type="evidence" value="ECO:0000318"/>
    <property type="project" value="GO_Central"/>
</dbReference>
<evidence type="ECO:0000313" key="5">
    <source>
        <dbReference type="Proteomes" id="UP000015101"/>
    </source>
</evidence>
<dbReference type="GO" id="GO:0017020">
    <property type="term" value="F:myosin phosphatase regulator activity"/>
    <property type="evidence" value="ECO:0000318"/>
    <property type="project" value="GO_Central"/>
</dbReference>
<dbReference type="HOGENOM" id="CLU_1262775_0_0_1"/>
<protein>
    <submittedName>
        <fullName evidence="3 4">Uncharacterized protein</fullName>
    </submittedName>
</protein>
<dbReference type="Proteomes" id="UP000015101">
    <property type="component" value="Unassembled WGS sequence"/>
</dbReference>
<dbReference type="eggNOG" id="KOG0505">
    <property type="taxonomic scope" value="Eukaryota"/>
</dbReference>
<dbReference type="InterPro" id="IPR051226">
    <property type="entry name" value="PP1_Regulatory_Subunit"/>
</dbReference>
<dbReference type="InterPro" id="IPR002110">
    <property type="entry name" value="Ankyrin_rpt"/>
</dbReference>
<dbReference type="OrthoDB" id="19014at2759"/>
<dbReference type="Pfam" id="PF00023">
    <property type="entry name" value="Ank"/>
    <property type="match status" value="1"/>
</dbReference>
<dbReference type="Gene3D" id="1.25.40.20">
    <property type="entry name" value="Ankyrin repeat-containing domain"/>
    <property type="match status" value="2"/>
</dbReference>
<name>T1G442_HELRO</name>